<protein>
    <recommendedName>
        <fullName evidence="3">Flagellin</fullName>
    </recommendedName>
</protein>
<evidence type="ECO:0000256" key="1">
    <source>
        <dbReference type="ARBA" id="ARBA00005709"/>
    </source>
</evidence>
<reference evidence="6" key="1">
    <citation type="submission" date="2022-11" db="EMBL/GenBank/DDBJ databases">
        <title>Draft genome sequence of Hoeflea poritis E7-10 and Hoeflea prorocentri PM5-8, separated from scleractinian coral Porites lutea and marine dinoflagellate.</title>
        <authorList>
            <person name="Zhang G."/>
            <person name="Wei Q."/>
            <person name="Cai L."/>
        </authorList>
    </citation>
    <scope>NUCLEOTIDE SEQUENCE</scope>
    <source>
        <strain evidence="6">PM5-8</strain>
    </source>
</reference>
<comment type="subcellular location">
    <subcellularLocation>
        <location evidence="3">Secreted</location>
    </subcellularLocation>
    <subcellularLocation>
        <location evidence="3">Bacterial flagellum</location>
    </subcellularLocation>
</comment>
<evidence type="ECO:0000256" key="2">
    <source>
        <dbReference type="ARBA" id="ARBA00023143"/>
    </source>
</evidence>
<accession>A0A9X3ZIU7</accession>
<evidence type="ECO:0000313" key="6">
    <source>
        <dbReference type="EMBL" id="MDA5400178.1"/>
    </source>
</evidence>
<dbReference type="SUPFAM" id="SSF64518">
    <property type="entry name" value="Phase 1 flagellin"/>
    <property type="match status" value="1"/>
</dbReference>
<keyword evidence="6" id="KW-0969">Cilium</keyword>
<dbReference type="PANTHER" id="PTHR42792:SF1">
    <property type="entry name" value="FLAGELLAR HOOK-ASSOCIATED PROTEIN 3"/>
    <property type="match status" value="1"/>
</dbReference>
<dbReference type="AlphaFoldDB" id="A0A9X3ZIU7"/>
<evidence type="ECO:0000259" key="5">
    <source>
        <dbReference type="Pfam" id="PF00700"/>
    </source>
</evidence>
<comment type="caution">
    <text evidence="6">The sequence shown here is derived from an EMBL/GenBank/DDBJ whole genome shotgun (WGS) entry which is preliminary data.</text>
</comment>
<evidence type="ECO:0000256" key="3">
    <source>
        <dbReference type="RuleBase" id="RU362073"/>
    </source>
</evidence>
<dbReference type="NCBIfam" id="NF004669">
    <property type="entry name" value="PRK06008.1"/>
    <property type="match status" value="1"/>
</dbReference>
<name>A0A9X3ZIU7_9HYPH</name>
<dbReference type="Proteomes" id="UP001151234">
    <property type="component" value="Unassembled WGS sequence"/>
</dbReference>
<dbReference type="EMBL" id="JAPJZI010000001">
    <property type="protein sequence ID" value="MDA5400178.1"/>
    <property type="molecule type" value="Genomic_DNA"/>
</dbReference>
<dbReference type="RefSeq" id="WP_267991593.1">
    <property type="nucleotide sequence ID" value="NZ_JAPJZI010000001.1"/>
</dbReference>
<sequence>MKTTFVSTLAIQNAMRLTMQRAQSEIMDAHKEAVTQRHADIGLELGAQSSRHISLTRDVERMNTIISGNALVTNRLSASQNALTQMVEGAQTSLSALLSIVDINDQGRLSVIADTVSTSFSNFTAFANASVNGEYLLAGVNTDIRPMADYFEPGSTAKASFDAAYLSYFGHTQNDPLASSITPAQMDDFLTNHVEPLILGAGWDADWSSADSTVMTSRISANEVVDSSATINADGPKAMAMASVIISELLTTPLTDDTRGVLVERAIGYTSDAISGVNHQKAELGLSEQRIDKANEALNIQINVMSKYVGELESVDPYEASTRLTTLITQMEISYQLTARIQQLSLTNYL</sequence>
<keyword evidence="6" id="KW-0282">Flagellum</keyword>
<keyword evidence="2 3" id="KW-0975">Bacterial flagellum</keyword>
<dbReference type="GO" id="GO:0009288">
    <property type="term" value="C:bacterial-type flagellum"/>
    <property type="evidence" value="ECO:0007669"/>
    <property type="project" value="UniProtKB-SubCell"/>
</dbReference>
<evidence type="ECO:0000259" key="4">
    <source>
        <dbReference type="Pfam" id="PF00669"/>
    </source>
</evidence>
<comment type="function">
    <text evidence="3">Flagellin is the subunit protein which polymerizes to form the filaments of bacterial flagella.</text>
</comment>
<dbReference type="InterPro" id="IPR001492">
    <property type="entry name" value="Flagellin"/>
</dbReference>
<dbReference type="GO" id="GO:0005198">
    <property type="term" value="F:structural molecule activity"/>
    <property type="evidence" value="ECO:0007669"/>
    <property type="project" value="UniProtKB-UniRule"/>
</dbReference>
<proteinExistence type="inferred from homology"/>
<comment type="similarity">
    <text evidence="1 3">Belongs to the bacterial flagellin family.</text>
</comment>
<dbReference type="InterPro" id="IPR046358">
    <property type="entry name" value="Flagellin_C"/>
</dbReference>
<evidence type="ECO:0000313" key="7">
    <source>
        <dbReference type="Proteomes" id="UP001151234"/>
    </source>
</evidence>
<dbReference type="InterPro" id="IPR001029">
    <property type="entry name" value="Flagellin_N"/>
</dbReference>
<dbReference type="PANTHER" id="PTHR42792">
    <property type="entry name" value="FLAGELLIN"/>
    <property type="match status" value="1"/>
</dbReference>
<dbReference type="Gene3D" id="1.20.1330.10">
    <property type="entry name" value="f41 fragment of flagellin, N-terminal domain"/>
    <property type="match status" value="1"/>
</dbReference>
<keyword evidence="7" id="KW-1185">Reference proteome</keyword>
<dbReference type="Pfam" id="PF00669">
    <property type="entry name" value="Flagellin_N"/>
    <property type="match status" value="1"/>
</dbReference>
<keyword evidence="6" id="KW-0966">Cell projection</keyword>
<feature type="domain" description="Flagellin C-terminal" evidence="5">
    <location>
        <begin position="268"/>
        <end position="350"/>
    </location>
</feature>
<dbReference type="Pfam" id="PF00700">
    <property type="entry name" value="Flagellin_C"/>
    <property type="match status" value="1"/>
</dbReference>
<keyword evidence="3" id="KW-0964">Secreted</keyword>
<organism evidence="6 7">
    <name type="scientific">Hoeflea prorocentri</name>
    <dbReference type="NCBI Taxonomy" id="1922333"/>
    <lineage>
        <taxon>Bacteria</taxon>
        <taxon>Pseudomonadati</taxon>
        <taxon>Pseudomonadota</taxon>
        <taxon>Alphaproteobacteria</taxon>
        <taxon>Hyphomicrobiales</taxon>
        <taxon>Rhizobiaceae</taxon>
        <taxon>Hoeflea</taxon>
    </lineage>
</organism>
<dbReference type="GO" id="GO:0005576">
    <property type="term" value="C:extracellular region"/>
    <property type="evidence" value="ECO:0007669"/>
    <property type="project" value="UniProtKB-SubCell"/>
</dbReference>
<feature type="domain" description="Flagellin N-terminal" evidence="4">
    <location>
        <begin position="6"/>
        <end position="142"/>
    </location>
</feature>
<gene>
    <name evidence="6" type="ORF">OQ273_16485</name>
</gene>